<sequence>MLRKVLLPCLIFGALAASAFAAPEDEEIEAVIKAPEAQIVIGQSVPTTGPGADTGKALALGASLYFGRVNARGGINGAVIDHKVIDDGGDPRRAVQNTRQLLDKDNALLLVGYYGSATVSELSRSRVLVDGNAALIGAHAGSDLIRLPADPHVFQTRAGYTQELEKTVQLLAGNLGMTRIGALAQDDADGQAALKSLRSALAKHRAKLEVEVTFNPRNGDVGKAAQTLAKSNPQAVLLLTTSKPAAEFVKKYKALGGTSQLYGISLIQFEDVLRYIGKKDAHGLGISQVYPYPFNVQLRFIREFQEDTGAVLRSGEFPSYAVLEGYISARLAIEALKRAGKNPTRAAVTTALSTLGRLDLGGYAVDFSDRKRLGANFVELTMISPTGTLTR</sequence>
<dbReference type="InterPro" id="IPR028081">
    <property type="entry name" value="Leu-bd"/>
</dbReference>
<reference evidence="5" key="1">
    <citation type="submission" date="2022-10" db="EMBL/GenBank/DDBJ databases">
        <title>Chitiniphilus purpureus sp. nov., a novel chitin-degrading bacterium isolated from crawfish pond sediment.</title>
        <authorList>
            <person name="Li K."/>
        </authorList>
    </citation>
    <scope>NUCLEOTIDE SEQUENCE</scope>
    <source>
        <strain evidence="5">CD1</strain>
    </source>
</reference>
<name>A0ABY6DPJ7_9NEIS</name>
<protein>
    <submittedName>
        <fullName evidence="5">ABC transporter substrate-binding protein</fullName>
    </submittedName>
</protein>
<dbReference type="EMBL" id="CP106753">
    <property type="protein sequence ID" value="UXY16276.1"/>
    <property type="molecule type" value="Genomic_DNA"/>
</dbReference>
<gene>
    <name evidence="5" type="ORF">N8I74_04450</name>
</gene>
<evidence type="ECO:0000313" key="6">
    <source>
        <dbReference type="Proteomes" id="UP001061302"/>
    </source>
</evidence>
<dbReference type="PANTHER" id="PTHR47235">
    <property type="entry name" value="BLR6548 PROTEIN"/>
    <property type="match status" value="1"/>
</dbReference>
<dbReference type="Proteomes" id="UP001061302">
    <property type="component" value="Chromosome"/>
</dbReference>
<dbReference type="InterPro" id="IPR028082">
    <property type="entry name" value="Peripla_BP_I"/>
</dbReference>
<evidence type="ECO:0000256" key="2">
    <source>
        <dbReference type="ARBA" id="ARBA00022729"/>
    </source>
</evidence>
<evidence type="ECO:0000259" key="4">
    <source>
        <dbReference type="Pfam" id="PF13458"/>
    </source>
</evidence>
<dbReference type="CDD" id="cd06326">
    <property type="entry name" value="PBP1_ABC_ligand_binding-like"/>
    <property type="match status" value="1"/>
</dbReference>
<comment type="similarity">
    <text evidence="1">Belongs to the leucine-binding protein family.</text>
</comment>
<organism evidence="5 6">
    <name type="scientific">Chitiniphilus purpureus</name>
    <dbReference type="NCBI Taxonomy" id="2981137"/>
    <lineage>
        <taxon>Bacteria</taxon>
        <taxon>Pseudomonadati</taxon>
        <taxon>Pseudomonadota</taxon>
        <taxon>Betaproteobacteria</taxon>
        <taxon>Neisseriales</taxon>
        <taxon>Chitinibacteraceae</taxon>
        <taxon>Chitiniphilus</taxon>
    </lineage>
</organism>
<evidence type="ECO:0000256" key="3">
    <source>
        <dbReference type="SAM" id="SignalP"/>
    </source>
</evidence>
<accession>A0ABY6DPJ7</accession>
<evidence type="ECO:0000256" key="1">
    <source>
        <dbReference type="ARBA" id="ARBA00010062"/>
    </source>
</evidence>
<dbReference type="PANTHER" id="PTHR47235:SF1">
    <property type="entry name" value="BLR6548 PROTEIN"/>
    <property type="match status" value="1"/>
</dbReference>
<evidence type="ECO:0000313" key="5">
    <source>
        <dbReference type="EMBL" id="UXY16276.1"/>
    </source>
</evidence>
<dbReference type="RefSeq" id="WP_263125728.1">
    <property type="nucleotide sequence ID" value="NZ_CP106753.1"/>
</dbReference>
<dbReference type="SUPFAM" id="SSF53822">
    <property type="entry name" value="Periplasmic binding protein-like I"/>
    <property type="match status" value="1"/>
</dbReference>
<feature type="chain" id="PRO_5045504513" evidence="3">
    <location>
        <begin position="22"/>
        <end position="391"/>
    </location>
</feature>
<proteinExistence type="inferred from homology"/>
<feature type="domain" description="Leucine-binding protein" evidence="4">
    <location>
        <begin position="39"/>
        <end position="368"/>
    </location>
</feature>
<dbReference type="Pfam" id="PF13458">
    <property type="entry name" value="Peripla_BP_6"/>
    <property type="match status" value="1"/>
</dbReference>
<keyword evidence="6" id="KW-1185">Reference proteome</keyword>
<dbReference type="Gene3D" id="3.40.50.2300">
    <property type="match status" value="2"/>
</dbReference>
<feature type="signal peptide" evidence="3">
    <location>
        <begin position="1"/>
        <end position="21"/>
    </location>
</feature>
<keyword evidence="2 3" id="KW-0732">Signal</keyword>